<dbReference type="InterPro" id="IPR001750">
    <property type="entry name" value="ND/Mrp_TM"/>
</dbReference>
<evidence type="ECO:0000256" key="10">
    <source>
        <dbReference type="ARBA" id="ARBA00022989"/>
    </source>
</evidence>
<dbReference type="GO" id="GO:0003954">
    <property type="term" value="F:NADH dehydrogenase activity"/>
    <property type="evidence" value="ECO:0007669"/>
    <property type="project" value="TreeGrafter"/>
</dbReference>
<feature type="transmembrane region" description="Helical" evidence="16">
    <location>
        <begin position="6"/>
        <end position="24"/>
    </location>
</feature>
<evidence type="ECO:0000256" key="12">
    <source>
        <dbReference type="ARBA" id="ARBA00023075"/>
    </source>
</evidence>
<evidence type="ECO:0000259" key="19">
    <source>
        <dbReference type="Pfam" id="PF06455"/>
    </source>
</evidence>
<keyword evidence="5" id="KW-0679">Respiratory chain</keyword>
<dbReference type="GO" id="GO:0008137">
    <property type="term" value="F:NADH dehydrogenase (ubiquinone) activity"/>
    <property type="evidence" value="ECO:0007669"/>
    <property type="project" value="UniProtKB-EC"/>
</dbReference>
<evidence type="ECO:0000256" key="9">
    <source>
        <dbReference type="ARBA" id="ARBA00022982"/>
    </source>
</evidence>
<evidence type="ECO:0000256" key="5">
    <source>
        <dbReference type="ARBA" id="ARBA00022660"/>
    </source>
</evidence>
<feature type="transmembrane region" description="Helical" evidence="16">
    <location>
        <begin position="244"/>
        <end position="264"/>
    </location>
</feature>
<evidence type="ECO:0000259" key="17">
    <source>
        <dbReference type="Pfam" id="PF00361"/>
    </source>
</evidence>
<dbReference type="GO" id="GO:0005743">
    <property type="term" value="C:mitochondrial inner membrane"/>
    <property type="evidence" value="ECO:0007669"/>
    <property type="project" value="UniProtKB-SubCell"/>
</dbReference>
<dbReference type="PRINTS" id="PR01434">
    <property type="entry name" value="NADHDHGNASE5"/>
</dbReference>
<feature type="transmembrane region" description="Helical" evidence="16">
    <location>
        <begin position="580"/>
        <end position="600"/>
    </location>
</feature>
<keyword evidence="6 16" id="KW-0812">Transmembrane</keyword>
<feature type="domain" description="NADH:quinone oxidoreductase/Mrp antiporter transmembrane" evidence="17">
    <location>
        <begin position="135"/>
        <end position="409"/>
    </location>
</feature>
<keyword evidence="11 16" id="KW-0520">NAD</keyword>
<evidence type="ECO:0000256" key="14">
    <source>
        <dbReference type="ARBA" id="ARBA00023136"/>
    </source>
</evidence>
<dbReference type="RefSeq" id="YP_002860197.1">
    <property type="nucleotide sequence ID" value="NC_012647.1"/>
</dbReference>
<feature type="transmembrane region" description="Helical" evidence="16">
    <location>
        <begin position="484"/>
        <end position="506"/>
    </location>
</feature>
<feature type="transmembrane region" description="Helical" evidence="16">
    <location>
        <begin position="150"/>
        <end position="174"/>
    </location>
</feature>
<dbReference type="PANTHER" id="PTHR42829:SF2">
    <property type="entry name" value="NADH-UBIQUINONE OXIDOREDUCTASE CHAIN 5"/>
    <property type="match status" value="1"/>
</dbReference>
<keyword evidence="14 16" id="KW-0472">Membrane</keyword>
<dbReference type="InterPro" id="IPR010934">
    <property type="entry name" value="NADH_DH_su5_C"/>
</dbReference>
<keyword evidence="8" id="KW-1278">Translocase</keyword>
<dbReference type="Pfam" id="PF00361">
    <property type="entry name" value="Proton_antipo_M"/>
    <property type="match status" value="1"/>
</dbReference>
<comment type="subcellular location">
    <subcellularLocation>
        <location evidence="1">Mitochondrion inner membrane</location>
        <topology evidence="1">Multi-pass membrane protein</topology>
    </subcellularLocation>
</comment>
<feature type="domain" description="NADH dehydrogenase subunit 5 C-terminal" evidence="19">
    <location>
        <begin position="421"/>
        <end position="597"/>
    </location>
</feature>
<evidence type="ECO:0000256" key="15">
    <source>
        <dbReference type="ARBA" id="ARBA00049551"/>
    </source>
</evidence>
<dbReference type="PANTHER" id="PTHR42829">
    <property type="entry name" value="NADH-UBIQUINONE OXIDOREDUCTASE CHAIN 5"/>
    <property type="match status" value="1"/>
</dbReference>
<dbReference type="EC" id="7.1.1.2" evidence="2 16"/>
<evidence type="ECO:0000256" key="2">
    <source>
        <dbReference type="ARBA" id="ARBA00012944"/>
    </source>
</evidence>
<evidence type="ECO:0000256" key="3">
    <source>
        <dbReference type="ARBA" id="ARBA00021096"/>
    </source>
</evidence>
<comment type="function">
    <text evidence="16">Core subunit of the mitochondrial membrane respiratory chain NADH dehydrogenase (Complex I) which catalyzes electron transfer from NADH through the respiratory chain, using ubiquinone as an electron acceptor. Essential for the catalytic activity and assembly of complex I.</text>
</comment>
<feature type="transmembrane region" description="Helical" evidence="16">
    <location>
        <begin position="209"/>
        <end position="232"/>
    </location>
</feature>
<comment type="similarity">
    <text evidence="16">Belongs to the complex I subunit 5 family.</text>
</comment>
<reference evidence="20" key="1">
    <citation type="journal article" date="2009" name="Gene">
        <title>Complete nucleotide sequence and gene arrangement of the mitochondrial genome of the crab-eating frog Fejervarya cancrivora and evolutionary implications.</title>
        <authorList>
            <person name="Ren Z."/>
            <person name="Zhu B."/>
            <person name="Ma E."/>
            <person name="Wen J."/>
            <person name="Tu T."/>
            <person name="Cao Y."/>
            <person name="Hasegawa M."/>
            <person name="Zhong Y."/>
        </authorList>
    </citation>
    <scope>NUCLEOTIDE SEQUENCE</scope>
</reference>
<organism evidence="20">
    <name type="scientific">Fejervarya cancrivora</name>
    <name type="common">Crab-eating frog</name>
    <name type="synonym">Rana cancrivora</name>
    <dbReference type="NCBI Taxonomy" id="111367"/>
    <lineage>
        <taxon>Eukaryota</taxon>
        <taxon>Metazoa</taxon>
        <taxon>Chordata</taxon>
        <taxon>Craniata</taxon>
        <taxon>Vertebrata</taxon>
        <taxon>Euteleostomi</taxon>
        <taxon>Amphibia</taxon>
        <taxon>Batrachia</taxon>
        <taxon>Anura</taxon>
        <taxon>Neobatrachia</taxon>
        <taxon>Ranoidea</taxon>
        <taxon>Dicroglossidae</taxon>
        <taxon>Dicroglossinae</taxon>
        <taxon>Fejervarya</taxon>
    </lineage>
</organism>
<evidence type="ECO:0000256" key="13">
    <source>
        <dbReference type="ARBA" id="ARBA00023128"/>
    </source>
</evidence>
<dbReference type="GeneID" id="7804449"/>
<keyword evidence="13 16" id="KW-0496">Mitochondrion</keyword>
<dbReference type="InterPro" id="IPR003945">
    <property type="entry name" value="NU5C-like"/>
</dbReference>
<feature type="transmembrane region" description="Helical" evidence="16">
    <location>
        <begin position="332"/>
        <end position="349"/>
    </location>
</feature>
<keyword evidence="4 16" id="KW-0813">Transport</keyword>
<feature type="transmembrane region" description="Helical" evidence="16">
    <location>
        <begin position="88"/>
        <end position="110"/>
    </location>
</feature>
<geneLocation type="mitochondrion" evidence="20"/>
<evidence type="ECO:0000256" key="1">
    <source>
        <dbReference type="ARBA" id="ARBA00004448"/>
    </source>
</evidence>
<dbReference type="EMBL" id="EU652694">
    <property type="protein sequence ID" value="ACD49895.1"/>
    <property type="molecule type" value="Genomic_DNA"/>
</dbReference>
<sequence>MITLYTMVSALFSFLSFFTVLLPFLSRRNFNENATLAVKTALYLSLIPLFMLITKGADNTCSITTAFPWLNNFCSNLALFTSFDKYQIIFLPIALFVTWSILQFSSWYMASDPKKDKFSSHLLLFLAMMIILISSGNLILFFIGWEGVGIMSFVLIGWYNSRANAAAAALMAVLYNRIGDIGLMMTLVSLTKSGGSTSFDFLFSSNPSTIFILNLILAAASKSAQFMFHPWLISAMEGPTPVSALLHSSTMVVAGVFLLIRIHPLFSHNYLILSVCLSLGAITSAFAAWSAVKQNDMKKIIALSTCSQLGLMMVAIGINLPDLAFFHMCSHAFFKAMLFLCSGVVIHNLNNNQDIRLMGGLFKALPISSTCITIGSLALMGTPYLIAFYSKDAIIESASNSIINTTALLLTLAATSCTAIYSLRMIYAVLLHQPRTTPTILVFDEPLATKGPLIRLAIGSVIGGPLLFWILFPSFPKEATLPDFMKWAALAITVASFLLAFLFAWWRHWSSPSPSALSKEFNPDLMSSSIHRFVVNRVLNSGWQVAAFGVDHALAEFSSKHTLNTLNIKMIKTITHTHKGLIQLYLACYFITLNQVFAYFI</sequence>
<dbReference type="Pfam" id="PF00662">
    <property type="entry name" value="Proton_antipo_N"/>
    <property type="match status" value="1"/>
</dbReference>
<evidence type="ECO:0000256" key="16">
    <source>
        <dbReference type="RuleBase" id="RU003404"/>
    </source>
</evidence>
<keyword evidence="10 16" id="KW-1133">Transmembrane helix</keyword>
<dbReference type="GO" id="GO:0042773">
    <property type="term" value="P:ATP synthesis coupled electron transport"/>
    <property type="evidence" value="ECO:0007669"/>
    <property type="project" value="InterPro"/>
</dbReference>
<proteinExistence type="inferred from homology"/>
<feature type="transmembrane region" description="Helical" evidence="16">
    <location>
        <begin position="122"/>
        <end position="144"/>
    </location>
</feature>
<comment type="catalytic activity">
    <reaction evidence="15 16">
        <text>a ubiquinone + NADH + 5 H(+)(in) = a ubiquinol + NAD(+) + 4 H(+)(out)</text>
        <dbReference type="Rhea" id="RHEA:29091"/>
        <dbReference type="Rhea" id="RHEA-COMP:9565"/>
        <dbReference type="Rhea" id="RHEA-COMP:9566"/>
        <dbReference type="ChEBI" id="CHEBI:15378"/>
        <dbReference type="ChEBI" id="CHEBI:16389"/>
        <dbReference type="ChEBI" id="CHEBI:17976"/>
        <dbReference type="ChEBI" id="CHEBI:57540"/>
        <dbReference type="ChEBI" id="CHEBI:57945"/>
        <dbReference type="EC" id="7.1.1.2"/>
    </reaction>
</comment>
<protein>
    <recommendedName>
        <fullName evidence="3 16">NADH-ubiquinone oxidoreductase chain 5</fullName>
        <ecNumber evidence="2 16">7.1.1.2</ecNumber>
    </recommendedName>
</protein>
<keyword evidence="9" id="KW-0249">Electron transport</keyword>
<evidence type="ECO:0000256" key="4">
    <source>
        <dbReference type="ARBA" id="ARBA00022448"/>
    </source>
</evidence>
<feature type="transmembrane region" description="Helical" evidence="16">
    <location>
        <begin position="407"/>
        <end position="431"/>
    </location>
</feature>
<name>C3RXV0_FEJCA</name>
<gene>
    <name evidence="20" type="primary">ND5</name>
</gene>
<keyword evidence="12 16" id="KW-0830">Ubiquinone</keyword>
<evidence type="ECO:0000256" key="7">
    <source>
        <dbReference type="ARBA" id="ARBA00022792"/>
    </source>
</evidence>
<evidence type="ECO:0000313" key="20">
    <source>
        <dbReference type="EMBL" id="ACD49895.1"/>
    </source>
</evidence>
<feature type="transmembrane region" description="Helical" evidence="16">
    <location>
        <begin position="270"/>
        <end position="289"/>
    </location>
</feature>
<dbReference type="AlphaFoldDB" id="C3RXV0"/>
<keyword evidence="7" id="KW-0999">Mitochondrion inner membrane</keyword>
<evidence type="ECO:0000256" key="11">
    <source>
        <dbReference type="ARBA" id="ARBA00023027"/>
    </source>
</evidence>
<feature type="transmembrane region" description="Helical" evidence="16">
    <location>
        <begin position="452"/>
        <end position="472"/>
    </location>
</feature>
<feature type="domain" description="NADH-Ubiquinone oxidoreductase (complex I) chain 5 N-terminal" evidence="18">
    <location>
        <begin position="80"/>
        <end position="118"/>
    </location>
</feature>
<dbReference type="CTD" id="4540"/>
<feature type="transmembrane region" description="Helical" evidence="16">
    <location>
        <begin position="36"/>
        <end position="53"/>
    </location>
</feature>
<evidence type="ECO:0000259" key="18">
    <source>
        <dbReference type="Pfam" id="PF00662"/>
    </source>
</evidence>
<dbReference type="GO" id="GO:0015990">
    <property type="term" value="P:electron transport coupled proton transport"/>
    <property type="evidence" value="ECO:0007669"/>
    <property type="project" value="TreeGrafter"/>
</dbReference>
<accession>C3RXV0</accession>
<evidence type="ECO:0000256" key="8">
    <source>
        <dbReference type="ARBA" id="ARBA00022967"/>
    </source>
</evidence>
<dbReference type="InterPro" id="IPR001516">
    <property type="entry name" value="Proton_antipo_N"/>
</dbReference>
<evidence type="ECO:0000256" key="6">
    <source>
        <dbReference type="ARBA" id="ARBA00022692"/>
    </source>
</evidence>
<feature type="transmembrane region" description="Helical" evidence="16">
    <location>
        <begin position="361"/>
        <end position="387"/>
    </location>
</feature>
<dbReference type="Pfam" id="PF06455">
    <property type="entry name" value="NADH5_C"/>
    <property type="match status" value="1"/>
</dbReference>